<dbReference type="PATRIC" id="fig|997892.3.peg.357"/>
<dbReference type="EMBL" id="AGXE01000004">
    <property type="protein sequence ID" value="EIY87969.1"/>
    <property type="molecule type" value="Genomic_DNA"/>
</dbReference>
<dbReference type="RefSeq" id="WP_008020849.1">
    <property type="nucleotide sequence ID" value="NZ_JAGHEF010000003.1"/>
</dbReference>
<evidence type="ECO:0000313" key="2">
    <source>
        <dbReference type="Proteomes" id="UP000003566"/>
    </source>
</evidence>
<evidence type="ECO:0000313" key="1">
    <source>
        <dbReference type="EMBL" id="EIY87969.1"/>
    </source>
</evidence>
<reference evidence="1 2" key="1">
    <citation type="submission" date="2012-02" db="EMBL/GenBank/DDBJ databases">
        <title>The Genome Sequence of Bacteroides xylanisolvens CL03T12C04.</title>
        <authorList>
            <consortium name="The Broad Institute Genome Sequencing Platform"/>
            <person name="Earl A."/>
            <person name="Ward D."/>
            <person name="Feldgarden M."/>
            <person name="Gevers D."/>
            <person name="Zitomersky N.L."/>
            <person name="Coyne M.J."/>
            <person name="Comstock L.E."/>
            <person name="Young S.K."/>
            <person name="Zeng Q."/>
            <person name="Gargeya S."/>
            <person name="Fitzgerald M."/>
            <person name="Haas B."/>
            <person name="Abouelleil A."/>
            <person name="Alvarado L."/>
            <person name="Arachchi H.M."/>
            <person name="Berlin A."/>
            <person name="Chapman S.B."/>
            <person name="Gearin G."/>
            <person name="Goldberg J."/>
            <person name="Griggs A."/>
            <person name="Gujja S."/>
            <person name="Hansen M."/>
            <person name="Heiman D."/>
            <person name="Howarth C."/>
            <person name="Larimer J."/>
            <person name="Lui A."/>
            <person name="MacDonald P.J.P."/>
            <person name="McCowen C."/>
            <person name="Montmayeur A."/>
            <person name="Murphy C."/>
            <person name="Neiman D."/>
            <person name="Pearson M."/>
            <person name="Priest M."/>
            <person name="Roberts A."/>
            <person name="Saif S."/>
            <person name="Shea T."/>
            <person name="Sisk P."/>
            <person name="Stolte C."/>
            <person name="Sykes S."/>
            <person name="Wortman J."/>
            <person name="Nusbaum C."/>
            <person name="Birren B."/>
        </authorList>
    </citation>
    <scope>NUCLEOTIDE SEQUENCE [LARGE SCALE GENOMIC DNA]</scope>
    <source>
        <strain evidence="1 2">CL03T12C04</strain>
    </source>
</reference>
<accession>I9JM77</accession>
<sequence>MAKTKESLYSKIKNGKITLETVAIKDLWDELKIANEKLEKLNSGKNPQLIINKIETIIKNYKEEL</sequence>
<dbReference type="AlphaFoldDB" id="I9JM77"/>
<organism evidence="1 2">
    <name type="scientific">Bacteroides xylanisolvens CL03T12C04</name>
    <dbReference type="NCBI Taxonomy" id="997892"/>
    <lineage>
        <taxon>Bacteria</taxon>
        <taxon>Pseudomonadati</taxon>
        <taxon>Bacteroidota</taxon>
        <taxon>Bacteroidia</taxon>
        <taxon>Bacteroidales</taxon>
        <taxon>Bacteroidaceae</taxon>
        <taxon>Bacteroides</taxon>
    </lineage>
</organism>
<protein>
    <submittedName>
        <fullName evidence="1">Uncharacterized protein</fullName>
    </submittedName>
</protein>
<dbReference type="HOGENOM" id="CLU_2840921_0_0_10"/>
<dbReference type="Proteomes" id="UP000003566">
    <property type="component" value="Unassembled WGS sequence"/>
</dbReference>
<comment type="caution">
    <text evidence="1">The sequence shown here is derived from an EMBL/GenBank/DDBJ whole genome shotgun (WGS) entry which is preliminary data.</text>
</comment>
<gene>
    <name evidence="1" type="ORF">HMPREF1074_00358</name>
</gene>
<name>I9JM77_9BACE</name>
<proteinExistence type="predicted"/>